<gene>
    <name evidence="1" type="ORF">EJQ19_10320</name>
</gene>
<dbReference type="PANTHER" id="PTHR33639">
    <property type="entry name" value="THIOL-DISULFIDE OXIDOREDUCTASE DCC"/>
    <property type="match status" value="1"/>
</dbReference>
<name>A0A3S0CVN5_9BACL</name>
<comment type="caution">
    <text evidence="1">The sequence shown here is derived from an EMBL/GenBank/DDBJ whole genome shotgun (WGS) entry which is preliminary data.</text>
</comment>
<organism evidence="1 2">
    <name type="scientific">Paenibacillus whitsoniae</name>
    <dbReference type="NCBI Taxonomy" id="2496558"/>
    <lineage>
        <taxon>Bacteria</taxon>
        <taxon>Bacillati</taxon>
        <taxon>Bacillota</taxon>
        <taxon>Bacilli</taxon>
        <taxon>Bacillales</taxon>
        <taxon>Paenibacillaceae</taxon>
        <taxon>Paenibacillus</taxon>
    </lineage>
</organism>
<dbReference type="GO" id="GO:0015035">
    <property type="term" value="F:protein-disulfide reductase activity"/>
    <property type="evidence" value="ECO:0007669"/>
    <property type="project" value="InterPro"/>
</dbReference>
<dbReference type="InterPro" id="IPR007263">
    <property type="entry name" value="DCC1-like"/>
</dbReference>
<evidence type="ECO:0000313" key="2">
    <source>
        <dbReference type="Proteomes" id="UP000276128"/>
    </source>
</evidence>
<dbReference type="Proteomes" id="UP000276128">
    <property type="component" value="Unassembled WGS sequence"/>
</dbReference>
<sequence length="137" mass="15552">MQTLRDDAAIILFDGLCNFCSGAVQFILRRDPRGLFRFASLQSDIGRRLLEEHGLPVDGLNTIVLIEAGRAYTRSTAALRIARRLRGAWPLCYAAILIPPPLRNLGYAYIARNRYRWFGQAEHCMLPTASDRARFLE</sequence>
<proteinExistence type="predicted"/>
<evidence type="ECO:0000313" key="1">
    <source>
        <dbReference type="EMBL" id="RTE09829.1"/>
    </source>
</evidence>
<accession>A0A3S0CVN5</accession>
<dbReference type="Pfam" id="PF04134">
    <property type="entry name" value="DCC1-like"/>
    <property type="match status" value="1"/>
</dbReference>
<keyword evidence="2" id="KW-1185">Reference proteome</keyword>
<dbReference type="InterPro" id="IPR052927">
    <property type="entry name" value="DCC_oxidoreductase"/>
</dbReference>
<dbReference type="EMBL" id="RXHU01000026">
    <property type="protein sequence ID" value="RTE09829.1"/>
    <property type="molecule type" value="Genomic_DNA"/>
</dbReference>
<dbReference type="AlphaFoldDB" id="A0A3S0CVN5"/>
<dbReference type="PANTHER" id="PTHR33639:SF2">
    <property type="entry name" value="DUF393 DOMAIN-CONTAINING PROTEIN"/>
    <property type="match status" value="1"/>
</dbReference>
<protein>
    <submittedName>
        <fullName evidence="1">Thiol-disulfide oxidoreductase DCC family protein</fullName>
    </submittedName>
</protein>
<reference evidence="1 2" key="1">
    <citation type="submission" date="2018-12" db="EMBL/GenBank/DDBJ databases">
        <title>Bacillus ochoae sp. nov., Paenibacillus whitsoniae sp. nov., Paenibacillus spiritus sp. nov. Isolated from the Mars Exploration Rover during spacecraft assembly.</title>
        <authorList>
            <person name="Seuylemezian A."/>
            <person name="Vaishampayan P."/>
        </authorList>
    </citation>
    <scope>NUCLEOTIDE SEQUENCE [LARGE SCALE GENOMIC DNA]</scope>
    <source>
        <strain evidence="1 2">MER 54</strain>
    </source>
</reference>
<dbReference type="OrthoDB" id="9785438at2"/>